<dbReference type="Proteomes" id="UP000279446">
    <property type="component" value="Unassembled WGS sequence"/>
</dbReference>
<evidence type="ECO:0000256" key="4">
    <source>
        <dbReference type="SAM" id="Phobius"/>
    </source>
</evidence>
<dbReference type="Pfam" id="PF03403">
    <property type="entry name" value="PAF-AH_p_II"/>
    <property type="match status" value="1"/>
</dbReference>
<dbReference type="EMBL" id="RZNY01000012">
    <property type="protein sequence ID" value="RUT45326.1"/>
    <property type="molecule type" value="Genomic_DNA"/>
</dbReference>
<keyword evidence="4" id="KW-0812">Transmembrane</keyword>
<dbReference type="GO" id="GO:0016042">
    <property type="term" value="P:lipid catabolic process"/>
    <property type="evidence" value="ECO:0007669"/>
    <property type="project" value="UniProtKB-KW"/>
</dbReference>
<accession>A0A3S1BN09</accession>
<dbReference type="PANTHER" id="PTHR10272">
    <property type="entry name" value="PLATELET-ACTIVATING FACTOR ACETYLHYDROLASE"/>
    <property type="match status" value="1"/>
</dbReference>
<proteinExistence type="predicted"/>
<sequence length="496" mass="55802">MRSLELMLTIICMLLLVHLFSYKLTKLTGAVVSAASGVALFMQLIIEGYRWQMLFVYCVTVISINVVMLRRRNTPTRDKTKSPLAYICYLLMGGLIVISIGLSVYLPVFNLPTPTGADKVGTQIFYFKDESRDETFTDDPADKRELMVQIWYPAGQTKGSKESPLFPEDKKVFKKFIAAYAEPLNLPPFVLDYWKYMKSHSYEDAEVKASETPYPVIILNHGMGTGRLLHASQAENLASHGYVVVAIDHTYNTAATVFPDGHVTSFNTDEMDMDRNTSSNLLLEVWTQDVKFILKQMKELNSGGIQSRFNGKLDMGNIGVMGHSFGGATAFNAYDSISELKAGVDLDGSLFNLDSKYEITKPFMFIQSEDFIKIQENSSKEISDQDLTKMNLTREELIKLIDNMHKENDIINQVIQHGGTLIDIKGTAHYNFTDFQLYSSLLNLMGMTGEIEGSRGAYIVNQYVLDFFDKHLKGTGGQLLEGPSPDFPEVEFPQIR</sequence>
<organism evidence="5 6">
    <name type="scientific">Paenibacillus anaericanus</name>
    <dbReference type="NCBI Taxonomy" id="170367"/>
    <lineage>
        <taxon>Bacteria</taxon>
        <taxon>Bacillati</taxon>
        <taxon>Bacillota</taxon>
        <taxon>Bacilli</taxon>
        <taxon>Bacillales</taxon>
        <taxon>Paenibacillaceae</taxon>
        <taxon>Paenibacillus</taxon>
    </lineage>
</organism>
<dbReference type="SUPFAM" id="SSF53474">
    <property type="entry name" value="alpha/beta-Hydrolases"/>
    <property type="match status" value="1"/>
</dbReference>
<evidence type="ECO:0000256" key="2">
    <source>
        <dbReference type="ARBA" id="ARBA00022963"/>
    </source>
</evidence>
<feature type="transmembrane region" description="Helical" evidence="4">
    <location>
        <begin position="83"/>
        <end position="106"/>
    </location>
</feature>
<dbReference type="InterPro" id="IPR029058">
    <property type="entry name" value="AB_hydrolase_fold"/>
</dbReference>
<feature type="transmembrane region" description="Helical" evidence="4">
    <location>
        <begin position="52"/>
        <end position="71"/>
    </location>
</feature>
<evidence type="ECO:0000256" key="1">
    <source>
        <dbReference type="ARBA" id="ARBA00022801"/>
    </source>
</evidence>
<dbReference type="GO" id="GO:0003847">
    <property type="term" value="F:1-alkyl-2-acetylglycerophosphocholine esterase activity"/>
    <property type="evidence" value="ECO:0007669"/>
    <property type="project" value="TreeGrafter"/>
</dbReference>
<dbReference type="OrthoDB" id="9814760at2"/>
<keyword evidence="4" id="KW-1133">Transmembrane helix</keyword>
<evidence type="ECO:0000313" key="6">
    <source>
        <dbReference type="Proteomes" id="UP000279446"/>
    </source>
</evidence>
<dbReference type="PANTHER" id="PTHR10272:SF0">
    <property type="entry name" value="PLATELET-ACTIVATING FACTOR ACETYLHYDROLASE"/>
    <property type="match status" value="1"/>
</dbReference>
<name>A0A3S1BN09_9BACL</name>
<feature type="transmembrane region" description="Helical" evidence="4">
    <location>
        <begin position="6"/>
        <end position="22"/>
    </location>
</feature>
<evidence type="ECO:0008006" key="7">
    <source>
        <dbReference type="Google" id="ProtNLM"/>
    </source>
</evidence>
<keyword evidence="2" id="KW-0442">Lipid degradation</keyword>
<keyword evidence="3" id="KW-0443">Lipid metabolism</keyword>
<evidence type="ECO:0000256" key="3">
    <source>
        <dbReference type="ARBA" id="ARBA00023098"/>
    </source>
</evidence>
<dbReference type="Gene3D" id="3.40.50.1820">
    <property type="entry name" value="alpha/beta hydrolase"/>
    <property type="match status" value="1"/>
</dbReference>
<evidence type="ECO:0000313" key="5">
    <source>
        <dbReference type="EMBL" id="RUT45326.1"/>
    </source>
</evidence>
<keyword evidence="1" id="KW-0378">Hydrolase</keyword>
<dbReference type="RefSeq" id="WP_127192931.1">
    <property type="nucleotide sequence ID" value="NZ_RZNY01000012.1"/>
</dbReference>
<gene>
    <name evidence="5" type="ORF">EJP82_15295</name>
</gene>
<keyword evidence="4" id="KW-0472">Membrane</keyword>
<reference evidence="5 6" key="1">
    <citation type="submission" date="2018-12" db="EMBL/GenBank/DDBJ databases">
        <authorList>
            <person name="Sun L."/>
            <person name="Chen Z."/>
        </authorList>
    </citation>
    <scope>NUCLEOTIDE SEQUENCE [LARGE SCALE GENOMIC DNA]</scope>
    <source>
        <strain evidence="5 6">DSM 15890</strain>
    </source>
</reference>
<feature type="transmembrane region" description="Helical" evidence="4">
    <location>
        <begin position="29"/>
        <end position="46"/>
    </location>
</feature>
<dbReference type="AlphaFoldDB" id="A0A3S1BN09"/>
<keyword evidence="6" id="KW-1185">Reference proteome</keyword>
<protein>
    <recommendedName>
        <fullName evidence="7">Platelet-activating factor acetylhydrolase plasma/intracellular</fullName>
    </recommendedName>
</protein>
<comment type="caution">
    <text evidence="5">The sequence shown here is derived from an EMBL/GenBank/DDBJ whole genome shotgun (WGS) entry which is preliminary data.</text>
</comment>